<protein>
    <submittedName>
        <fullName evidence="3">Uncharacterized protein</fullName>
    </submittedName>
</protein>
<evidence type="ECO:0000313" key="3">
    <source>
        <dbReference type="EMBL" id="VEN58986.1"/>
    </source>
</evidence>
<dbReference type="OrthoDB" id="6761273at2759"/>
<dbReference type="EMBL" id="CAACVG010011840">
    <property type="protein sequence ID" value="VEN58986.1"/>
    <property type="molecule type" value="Genomic_DNA"/>
</dbReference>
<accession>A0A653DGK2</accession>
<sequence>MTESENTETIRRIRQLENQNLKLTKLLNTAVALVSEDTVGIAKLQEEASSLKETVNQLEKEKDALEEQLDILEPPGSLRRGVRNLEHEHLELRAKVDQALDVLNQGHTEIEQLKLEDEQLKKTLEDMEAERAYLMKQLREIEEKKTALSRESCVLQEKLSHIESIQEILTSENDSMASRESELSNSRE</sequence>
<proteinExistence type="predicted"/>
<name>A0A653DGK2_CALMS</name>
<evidence type="ECO:0000256" key="2">
    <source>
        <dbReference type="SAM" id="MobiDB-lite"/>
    </source>
</evidence>
<dbReference type="Proteomes" id="UP000410492">
    <property type="component" value="Unassembled WGS sequence"/>
</dbReference>
<evidence type="ECO:0000256" key="1">
    <source>
        <dbReference type="SAM" id="Coils"/>
    </source>
</evidence>
<feature type="region of interest" description="Disordered" evidence="2">
    <location>
        <begin position="169"/>
        <end position="188"/>
    </location>
</feature>
<feature type="compositionally biased region" description="Basic and acidic residues" evidence="2">
    <location>
        <begin position="177"/>
        <end position="188"/>
    </location>
</feature>
<reference evidence="3 4" key="1">
    <citation type="submission" date="2019-01" db="EMBL/GenBank/DDBJ databases">
        <authorList>
            <person name="Sayadi A."/>
        </authorList>
    </citation>
    <scope>NUCLEOTIDE SEQUENCE [LARGE SCALE GENOMIC DNA]</scope>
</reference>
<evidence type="ECO:0000313" key="4">
    <source>
        <dbReference type="Proteomes" id="UP000410492"/>
    </source>
</evidence>
<gene>
    <name evidence="3" type="ORF">CALMAC_LOCUS17168</name>
</gene>
<dbReference type="AlphaFoldDB" id="A0A653DGK2"/>
<organism evidence="3 4">
    <name type="scientific">Callosobruchus maculatus</name>
    <name type="common">Southern cowpea weevil</name>
    <name type="synonym">Pulse bruchid</name>
    <dbReference type="NCBI Taxonomy" id="64391"/>
    <lineage>
        <taxon>Eukaryota</taxon>
        <taxon>Metazoa</taxon>
        <taxon>Ecdysozoa</taxon>
        <taxon>Arthropoda</taxon>
        <taxon>Hexapoda</taxon>
        <taxon>Insecta</taxon>
        <taxon>Pterygota</taxon>
        <taxon>Neoptera</taxon>
        <taxon>Endopterygota</taxon>
        <taxon>Coleoptera</taxon>
        <taxon>Polyphaga</taxon>
        <taxon>Cucujiformia</taxon>
        <taxon>Chrysomeloidea</taxon>
        <taxon>Chrysomelidae</taxon>
        <taxon>Bruchinae</taxon>
        <taxon>Bruchini</taxon>
        <taxon>Callosobruchus</taxon>
    </lineage>
</organism>
<feature type="coiled-coil region" evidence="1">
    <location>
        <begin position="6"/>
        <end position="151"/>
    </location>
</feature>
<dbReference type="Gene3D" id="1.20.5.1430">
    <property type="match status" value="1"/>
</dbReference>
<keyword evidence="1" id="KW-0175">Coiled coil</keyword>
<keyword evidence="4" id="KW-1185">Reference proteome</keyword>